<proteinExistence type="predicted"/>
<protein>
    <submittedName>
        <fullName evidence="2">Uncharacterized protein</fullName>
    </submittedName>
</protein>
<feature type="chain" id="PRO_5012692628" evidence="1">
    <location>
        <begin position="19"/>
        <end position="242"/>
    </location>
</feature>
<keyword evidence="1" id="KW-0732">Signal</keyword>
<sequence length="242" mass="27795">MKLTRFLFFSLFAISCSAQNYDVISKVREKQLEVQNQNNALDFNRVKEELAIKGEKMGPFTYGIFPYPDYDSISKNTFAGIGTLGNFYGIDVNGKKVVYTSFFEGKSKLNKYRIKGKDNVFFTIAVLTDFVDDKEFSSMKSQIVSRNFPDAIGQGYIKTKNNQIDFSAFITIENEQFAIVNMKLYNLKYGKIILIAPQKDGSLRSMQIQENQDLTTENLKKYLEQLLHIPEIIDFYSNSNTI</sequence>
<dbReference type="AlphaFoldDB" id="A0A239XYT6"/>
<evidence type="ECO:0000256" key="1">
    <source>
        <dbReference type="SAM" id="SignalP"/>
    </source>
</evidence>
<name>A0A239XYT6_9FLAO</name>
<dbReference type="KEGG" id="ctak:4412677_02582"/>
<dbReference type="EMBL" id="LT906465">
    <property type="protein sequence ID" value="SNV51048.1"/>
    <property type="molecule type" value="Genomic_DNA"/>
</dbReference>
<evidence type="ECO:0000313" key="3">
    <source>
        <dbReference type="Proteomes" id="UP000215196"/>
    </source>
</evidence>
<organism evidence="2 3">
    <name type="scientific">Chryseobacterium taklimakanense</name>
    <dbReference type="NCBI Taxonomy" id="536441"/>
    <lineage>
        <taxon>Bacteria</taxon>
        <taxon>Pseudomonadati</taxon>
        <taxon>Bacteroidota</taxon>
        <taxon>Flavobacteriia</taxon>
        <taxon>Flavobacteriales</taxon>
        <taxon>Weeksellaceae</taxon>
        <taxon>Chryseobacterium group</taxon>
        <taxon>Chryseobacterium</taxon>
    </lineage>
</organism>
<keyword evidence="3" id="KW-1185">Reference proteome</keyword>
<dbReference type="RefSeq" id="WP_095073823.1">
    <property type="nucleotide sequence ID" value="NZ_LT906465.1"/>
</dbReference>
<accession>A0A239XYT6</accession>
<gene>
    <name evidence="2" type="ORF">SAMEA4412677_02582</name>
</gene>
<feature type="signal peptide" evidence="1">
    <location>
        <begin position="1"/>
        <end position="18"/>
    </location>
</feature>
<dbReference type="PROSITE" id="PS51257">
    <property type="entry name" value="PROKAR_LIPOPROTEIN"/>
    <property type="match status" value="1"/>
</dbReference>
<evidence type="ECO:0000313" key="2">
    <source>
        <dbReference type="EMBL" id="SNV51048.1"/>
    </source>
</evidence>
<reference evidence="2 3" key="1">
    <citation type="submission" date="2017-06" db="EMBL/GenBank/DDBJ databases">
        <authorList>
            <consortium name="Pathogen Informatics"/>
        </authorList>
    </citation>
    <scope>NUCLEOTIDE SEQUENCE [LARGE SCALE GENOMIC DNA]</scope>
    <source>
        <strain evidence="2 3">NCTC13490</strain>
    </source>
</reference>
<dbReference type="Proteomes" id="UP000215196">
    <property type="component" value="Chromosome 1"/>
</dbReference>